<reference evidence="1" key="1">
    <citation type="submission" date="2020-11" db="EMBL/GenBank/DDBJ databases">
        <authorList>
            <person name="Tran Van P."/>
        </authorList>
    </citation>
    <scope>NUCLEOTIDE SEQUENCE</scope>
</reference>
<keyword evidence="2" id="KW-1185">Reference proteome</keyword>
<name>A0A7R9LJP4_9ACAR</name>
<dbReference type="AlphaFoldDB" id="A0A7R9LJP4"/>
<protein>
    <submittedName>
        <fullName evidence="1">Uncharacterized protein</fullName>
    </submittedName>
</protein>
<organism evidence="1">
    <name type="scientific">Medioppia subpectinata</name>
    <dbReference type="NCBI Taxonomy" id="1979941"/>
    <lineage>
        <taxon>Eukaryota</taxon>
        <taxon>Metazoa</taxon>
        <taxon>Ecdysozoa</taxon>
        <taxon>Arthropoda</taxon>
        <taxon>Chelicerata</taxon>
        <taxon>Arachnida</taxon>
        <taxon>Acari</taxon>
        <taxon>Acariformes</taxon>
        <taxon>Sarcoptiformes</taxon>
        <taxon>Oribatida</taxon>
        <taxon>Brachypylina</taxon>
        <taxon>Oppioidea</taxon>
        <taxon>Oppiidae</taxon>
        <taxon>Medioppia</taxon>
    </lineage>
</organism>
<evidence type="ECO:0000313" key="1">
    <source>
        <dbReference type="EMBL" id="CAD7642924.1"/>
    </source>
</evidence>
<dbReference type="InterPro" id="IPR029063">
    <property type="entry name" value="SAM-dependent_MTases_sf"/>
</dbReference>
<dbReference type="Gene3D" id="3.40.50.150">
    <property type="entry name" value="Vaccinia Virus protein VP39"/>
    <property type="match status" value="1"/>
</dbReference>
<gene>
    <name evidence="1" type="ORF">OSB1V03_LOCUS19365</name>
</gene>
<evidence type="ECO:0000313" key="2">
    <source>
        <dbReference type="Proteomes" id="UP000759131"/>
    </source>
</evidence>
<dbReference type="Proteomes" id="UP000759131">
    <property type="component" value="Unassembled WGS sequence"/>
</dbReference>
<dbReference type="EMBL" id="CAJPIZ010028172">
    <property type="protein sequence ID" value="CAG2119416.1"/>
    <property type="molecule type" value="Genomic_DNA"/>
</dbReference>
<sequence length="267" mass="31105">MTRKNERFFVFSADMPFHFNAKSKRLVAHGLEVEDLMAFPIPRRTDGTDLVLDTYQFFPNEDLEAVDAIDKRVVTEYIEVCKAMAANIKLIGYKDIKCDFNYQNISDDVIQEYRTTNNENHVLFRIFDKILTEVVDENKNSKNSKEVMKVLKDIESGAEYDLNKDLVNQIQKNEYMIRTLVDIVCENFVTIGEIKVTEINLSTGILAKEVDQIMSLFRIMPYDVDYKLVVKSKEDCIDMYKNRATEWDPKDDISLKPSHLVILRDTQ</sequence>
<dbReference type="EMBL" id="OC882747">
    <property type="protein sequence ID" value="CAD7642924.1"/>
    <property type="molecule type" value="Genomic_DNA"/>
</dbReference>
<dbReference type="OrthoDB" id="329835at2759"/>
<accession>A0A7R9LJP4</accession>
<proteinExistence type="predicted"/>
<feature type="non-terminal residue" evidence="1">
    <location>
        <position position="267"/>
    </location>
</feature>